<dbReference type="InterPro" id="IPR051379">
    <property type="entry name" value="C-type_Lectin_Receptor_IMM"/>
</dbReference>
<accession>A0AAV1N2B3</accession>
<evidence type="ECO:0000313" key="7">
    <source>
        <dbReference type="Proteomes" id="UP001314229"/>
    </source>
</evidence>
<dbReference type="InterPro" id="IPR033992">
    <property type="entry name" value="NKR-like_CTLD"/>
</dbReference>
<dbReference type="AlphaFoldDB" id="A0AAV1N2B3"/>
<organism evidence="6 7">
    <name type="scientific">Scomber scombrus</name>
    <name type="common">Atlantic mackerel</name>
    <name type="synonym">Scomber vernalis</name>
    <dbReference type="NCBI Taxonomy" id="13677"/>
    <lineage>
        <taxon>Eukaryota</taxon>
        <taxon>Metazoa</taxon>
        <taxon>Chordata</taxon>
        <taxon>Craniata</taxon>
        <taxon>Vertebrata</taxon>
        <taxon>Euteleostomi</taxon>
        <taxon>Actinopterygii</taxon>
        <taxon>Neopterygii</taxon>
        <taxon>Teleostei</taxon>
        <taxon>Neoteleostei</taxon>
        <taxon>Acanthomorphata</taxon>
        <taxon>Pelagiaria</taxon>
        <taxon>Scombriformes</taxon>
        <taxon>Scombridae</taxon>
        <taxon>Scomber</taxon>
    </lineage>
</organism>
<comment type="caution">
    <text evidence="6">The sequence shown here is derived from an EMBL/GenBank/DDBJ whole genome shotgun (WGS) entry which is preliminary data.</text>
</comment>
<reference evidence="6 7" key="1">
    <citation type="submission" date="2024-01" db="EMBL/GenBank/DDBJ databases">
        <authorList>
            <person name="Alioto T."/>
            <person name="Alioto T."/>
            <person name="Gomez Garrido J."/>
        </authorList>
    </citation>
    <scope>NUCLEOTIDE SEQUENCE [LARGE SCALE GENOMIC DNA]</scope>
</reference>
<dbReference type="Pfam" id="PF00059">
    <property type="entry name" value="Lectin_C"/>
    <property type="match status" value="1"/>
</dbReference>
<proteinExistence type="predicted"/>
<gene>
    <name evidence="6" type="ORF">FSCOSCO3_A030063</name>
</gene>
<dbReference type="CDD" id="cd03593">
    <property type="entry name" value="CLECT_NK_receptors_like"/>
    <property type="match status" value="1"/>
</dbReference>
<evidence type="ECO:0000256" key="1">
    <source>
        <dbReference type="ARBA" id="ARBA00004167"/>
    </source>
</evidence>
<name>A0AAV1N2B3_SCOSC</name>
<feature type="transmembrane region" description="Helical" evidence="4">
    <location>
        <begin position="35"/>
        <end position="59"/>
    </location>
</feature>
<dbReference type="SMART" id="SM00034">
    <property type="entry name" value="CLECT"/>
    <property type="match status" value="1"/>
</dbReference>
<keyword evidence="7" id="KW-1185">Reference proteome</keyword>
<dbReference type="InterPro" id="IPR001304">
    <property type="entry name" value="C-type_lectin-like"/>
</dbReference>
<keyword evidence="4" id="KW-0472">Membrane</keyword>
<dbReference type="Gene3D" id="3.10.100.10">
    <property type="entry name" value="Mannose-Binding Protein A, subunit A"/>
    <property type="match status" value="1"/>
</dbReference>
<dbReference type="SUPFAM" id="SSF56436">
    <property type="entry name" value="C-type lectin-like"/>
    <property type="match status" value="1"/>
</dbReference>
<keyword evidence="4" id="KW-1133">Transmembrane helix</keyword>
<evidence type="ECO:0000259" key="5">
    <source>
        <dbReference type="PROSITE" id="PS50041"/>
    </source>
</evidence>
<dbReference type="InterPro" id="IPR016186">
    <property type="entry name" value="C-type_lectin-like/link_sf"/>
</dbReference>
<dbReference type="GO" id="GO:0016020">
    <property type="term" value="C:membrane"/>
    <property type="evidence" value="ECO:0007669"/>
    <property type="project" value="UniProtKB-SubCell"/>
</dbReference>
<dbReference type="PANTHER" id="PTHR46746">
    <property type="entry name" value="KILLER CELL LECTIN-LIKE RECEPTOR SUBFAMILY F MEMBER 2"/>
    <property type="match status" value="1"/>
</dbReference>
<dbReference type="EMBL" id="CAWUFR010000011">
    <property type="protein sequence ID" value="CAK6952862.1"/>
    <property type="molecule type" value="Genomic_DNA"/>
</dbReference>
<comment type="subcellular location">
    <subcellularLocation>
        <location evidence="1">Membrane</location>
        <topology evidence="1">Single-pass membrane protein</topology>
    </subcellularLocation>
</comment>
<dbReference type="Proteomes" id="UP001314229">
    <property type="component" value="Unassembled WGS sequence"/>
</dbReference>
<keyword evidence="3" id="KW-1015">Disulfide bond</keyword>
<dbReference type="PANTHER" id="PTHR46746:SF9">
    <property type="entry name" value="CD209 ANTIGEN-LIKE PROTEIN C-LIKE"/>
    <property type="match status" value="1"/>
</dbReference>
<evidence type="ECO:0000256" key="2">
    <source>
        <dbReference type="ARBA" id="ARBA00022734"/>
    </source>
</evidence>
<keyword evidence="4" id="KW-0812">Transmembrane</keyword>
<keyword evidence="2" id="KW-0430">Lectin</keyword>
<dbReference type="GO" id="GO:0030246">
    <property type="term" value="F:carbohydrate binding"/>
    <property type="evidence" value="ECO:0007669"/>
    <property type="project" value="UniProtKB-KW"/>
</dbReference>
<evidence type="ECO:0000256" key="3">
    <source>
        <dbReference type="ARBA" id="ARBA00023157"/>
    </source>
</evidence>
<evidence type="ECO:0000256" key="4">
    <source>
        <dbReference type="SAM" id="Phobius"/>
    </source>
</evidence>
<sequence length="232" mass="26658">MESSVRSNEDDTEKETPGAITDAAPCRTCRRTTGVAVVMATVILVMALILSLVLFGRWASSSEMDQTSKTKHRRLRERLQQCQKKRSDLNLMLHNVTRDSRCNVCPDGWLWWRHHCYFFSVGLQENRQWNESGEFCQQHNSSLAVIKDSAEMEFITGVLQNFSRFPFLWVGLTDSKQEGQWLWSDGANLHHYMPVTMEWDADHRDCADLRGGGSLFAADCEEYGPWACKRES</sequence>
<dbReference type="PROSITE" id="PS50041">
    <property type="entry name" value="C_TYPE_LECTIN_2"/>
    <property type="match status" value="1"/>
</dbReference>
<protein>
    <submittedName>
        <fullName evidence="6">CD209 antigen-like protein C</fullName>
    </submittedName>
</protein>
<evidence type="ECO:0000313" key="6">
    <source>
        <dbReference type="EMBL" id="CAK6952862.1"/>
    </source>
</evidence>
<feature type="domain" description="C-type lectin" evidence="5">
    <location>
        <begin position="112"/>
        <end position="229"/>
    </location>
</feature>
<dbReference type="InterPro" id="IPR016187">
    <property type="entry name" value="CTDL_fold"/>
</dbReference>